<proteinExistence type="inferred from homology"/>
<dbReference type="InterPro" id="IPR005123">
    <property type="entry name" value="Oxoglu/Fe-dep_dioxygenase_dom"/>
</dbReference>
<feature type="domain" description="Fe2OG dioxygenase" evidence="4">
    <location>
        <begin position="178"/>
        <end position="286"/>
    </location>
</feature>
<dbReference type="Pfam" id="PF16679">
    <property type="entry name" value="CDT1_C"/>
    <property type="match status" value="1"/>
</dbReference>
<keyword evidence="6" id="KW-1185">Reference proteome</keyword>
<feature type="region of interest" description="Disordered" evidence="3">
    <location>
        <begin position="574"/>
        <end position="613"/>
    </location>
</feature>
<dbReference type="GO" id="GO:0044283">
    <property type="term" value="P:small molecule biosynthetic process"/>
    <property type="evidence" value="ECO:0007669"/>
    <property type="project" value="UniProtKB-ARBA"/>
</dbReference>
<dbReference type="SUPFAM" id="SSF51197">
    <property type="entry name" value="Clavaminate synthase-like"/>
    <property type="match status" value="1"/>
</dbReference>
<dbReference type="PANTHER" id="PTHR47990">
    <property type="entry name" value="2-OXOGLUTARATE (2OG) AND FE(II)-DEPENDENT OXYGENASE SUPERFAMILY PROTEIN-RELATED"/>
    <property type="match status" value="1"/>
</dbReference>
<reference evidence="5" key="2">
    <citation type="submission" date="2021-01" db="EMBL/GenBank/DDBJ databases">
        <authorList>
            <person name="Schikora-Tamarit M.A."/>
        </authorList>
    </citation>
    <scope>NUCLEOTIDE SEQUENCE</scope>
    <source>
        <strain evidence="5">CBS6341</strain>
    </source>
</reference>
<sequence>MSKRVIPDVDLSLLETKRELVLADLKYAIMEFGFFYIVNYENYLDGNIVEALHGQSEKFFELELEEKNKIQMSNSKHFLGYNGLEKENTGGKVDWREQIDFCSTDAVCSETQTIYDNLSGPNQYPSSEKIPLFKKAVKDFFQALDKFSITITKLIFESLNVEQDEYSMYFNLEEDAKNFNKMKIIKYPSQNTLKDLKTEKLTDQGCGAHRDSDFLTYLFDLSQVTALQVQSLDGAWIDVPSRPQSLIVNVGQTLEYLTNGVCLSSIHRVISPKKDYRISIPFFQNVKISSILKPFKMSRSLIYERDERNRLIDQNVSFQFKPRANEPIAKSIFFNRIKSHRDVSQKWYPLELKEIDEKAEKGTKVLDGLEENAELLDKFRDLAKLFGVVNNTITLAIMKTIADIDYEGLLEQVSSLSRKKIKSKELLQLITIWPDFAKFHLNEDGRIIIDTDDASKRFLVNSMYERNDIFREKCEKWYESNKKAKDIPPFDISLLHHKYINSSPRKKNKQAVLLKTPRKSNIELAALELSSKSSIPWDNDPFSSPSKELSVSPFNQMLKRTITKSPIKRPGKIESKAVNESPPVTPLQSPTKIKREGFLDSPSKNKATGSSMLERIRQKETARKLSFVSPEKKRLLFLDSKTPKVLAVLTGLRPDKPHSIEILVERVVNSLSLSLPISDKEARELILNLAVKFPETFVVVKTKLITVLRWKDFDINELAENLANIQSDGYDEFNRI</sequence>
<organism evidence="5 6">
    <name type="scientific">Wickerhamomyces mucosus</name>
    <dbReference type="NCBI Taxonomy" id="1378264"/>
    <lineage>
        <taxon>Eukaryota</taxon>
        <taxon>Fungi</taxon>
        <taxon>Dikarya</taxon>
        <taxon>Ascomycota</taxon>
        <taxon>Saccharomycotina</taxon>
        <taxon>Saccharomycetes</taxon>
        <taxon>Phaffomycetales</taxon>
        <taxon>Wickerhamomycetaceae</taxon>
        <taxon>Wickerhamomyces</taxon>
    </lineage>
</organism>
<dbReference type="Pfam" id="PF03171">
    <property type="entry name" value="2OG-FeII_Oxy"/>
    <property type="match status" value="1"/>
</dbReference>
<dbReference type="InterPro" id="IPR044861">
    <property type="entry name" value="IPNS-like_FE2OG_OXY"/>
</dbReference>
<dbReference type="Gene3D" id="2.60.120.330">
    <property type="entry name" value="B-lactam Antibiotic, Isopenicillin N Synthase, Chain"/>
    <property type="match status" value="1"/>
</dbReference>
<dbReference type="InterPro" id="IPR026992">
    <property type="entry name" value="DIOX_N"/>
</dbReference>
<dbReference type="OrthoDB" id="288590at2759"/>
<dbReference type="Pfam" id="PF14226">
    <property type="entry name" value="DIOX_N"/>
    <property type="match status" value="1"/>
</dbReference>
<evidence type="ECO:0000256" key="3">
    <source>
        <dbReference type="SAM" id="MobiDB-lite"/>
    </source>
</evidence>
<dbReference type="Gene3D" id="1.10.10.1420">
    <property type="entry name" value="DNA replication factor Cdt1, C-terminal WH domain"/>
    <property type="match status" value="1"/>
</dbReference>
<dbReference type="InterPro" id="IPR027443">
    <property type="entry name" value="IPNS-like_sf"/>
</dbReference>
<dbReference type="EMBL" id="JAEUBF010001261">
    <property type="protein sequence ID" value="KAH3672002.1"/>
    <property type="molecule type" value="Genomic_DNA"/>
</dbReference>
<evidence type="ECO:0000256" key="2">
    <source>
        <dbReference type="ARBA" id="ARBA00023306"/>
    </source>
</evidence>
<dbReference type="InterPro" id="IPR038090">
    <property type="entry name" value="Cdt1_C_WH_dom_sf"/>
</dbReference>
<evidence type="ECO:0000313" key="6">
    <source>
        <dbReference type="Proteomes" id="UP000769528"/>
    </source>
</evidence>
<evidence type="ECO:0000256" key="1">
    <source>
        <dbReference type="ARBA" id="ARBA00008356"/>
    </source>
</evidence>
<feature type="compositionally biased region" description="Polar residues" evidence="3">
    <location>
        <begin position="602"/>
        <end position="611"/>
    </location>
</feature>
<keyword evidence="2" id="KW-0131">Cell cycle</keyword>
<protein>
    <recommendedName>
        <fullName evidence="4">Fe2OG dioxygenase domain-containing protein</fullName>
    </recommendedName>
</protein>
<reference evidence="5" key="1">
    <citation type="journal article" date="2021" name="Open Biol.">
        <title>Shared evolutionary footprints suggest mitochondrial oxidative damage underlies multiple complex I losses in fungi.</title>
        <authorList>
            <person name="Schikora-Tamarit M.A."/>
            <person name="Marcet-Houben M."/>
            <person name="Nosek J."/>
            <person name="Gabaldon T."/>
        </authorList>
    </citation>
    <scope>NUCLEOTIDE SEQUENCE</scope>
    <source>
        <strain evidence="5">CBS6341</strain>
    </source>
</reference>
<dbReference type="AlphaFoldDB" id="A0A9P8PH70"/>
<comment type="caution">
    <text evidence="5">The sequence shown here is derived from an EMBL/GenBank/DDBJ whole genome shotgun (WGS) entry which is preliminary data.</text>
</comment>
<evidence type="ECO:0000313" key="5">
    <source>
        <dbReference type="EMBL" id="KAH3672002.1"/>
    </source>
</evidence>
<comment type="similarity">
    <text evidence="1">Belongs to the Cdt1 family.</text>
</comment>
<dbReference type="InterPro" id="IPR032054">
    <property type="entry name" value="Cdt1_C"/>
</dbReference>
<dbReference type="Proteomes" id="UP000769528">
    <property type="component" value="Unassembled WGS sequence"/>
</dbReference>
<accession>A0A9P8PH70</accession>
<gene>
    <name evidence="5" type="ORF">WICMUC_004509</name>
</gene>
<name>A0A9P8PH70_9ASCO</name>
<dbReference type="InterPro" id="IPR050231">
    <property type="entry name" value="Iron_ascorbate_oxido_reductase"/>
</dbReference>
<dbReference type="PROSITE" id="PS51471">
    <property type="entry name" value="FE2OG_OXY"/>
    <property type="match status" value="1"/>
</dbReference>
<evidence type="ECO:0000259" key="4">
    <source>
        <dbReference type="PROSITE" id="PS51471"/>
    </source>
</evidence>